<dbReference type="InterPro" id="IPR016167">
    <property type="entry name" value="FAD-bd_PCMH_sub1"/>
</dbReference>
<dbReference type="RefSeq" id="WP_320425553.1">
    <property type="nucleotide sequence ID" value="NZ_JAXCLA010000008.1"/>
</dbReference>
<evidence type="ECO:0000313" key="3">
    <source>
        <dbReference type="EMBL" id="MDY0747591.1"/>
    </source>
</evidence>
<dbReference type="Pfam" id="PF03450">
    <property type="entry name" value="CO_deh_flav_C"/>
    <property type="match status" value="1"/>
</dbReference>
<feature type="domain" description="FAD-binding PCMH-type" evidence="2">
    <location>
        <begin position="1"/>
        <end position="221"/>
    </location>
</feature>
<dbReference type="SMART" id="SM01092">
    <property type="entry name" value="CO_deh_flav_C"/>
    <property type="match status" value="1"/>
</dbReference>
<keyword evidence="1" id="KW-0274">FAD</keyword>
<comment type="caution">
    <text evidence="3">The sequence shown here is derived from an EMBL/GenBank/DDBJ whole genome shotgun (WGS) entry which is preliminary data.</text>
</comment>
<proteinExistence type="predicted"/>
<dbReference type="EMBL" id="JAXCLA010000008">
    <property type="protein sequence ID" value="MDY0747591.1"/>
    <property type="molecule type" value="Genomic_DNA"/>
</dbReference>
<dbReference type="SUPFAM" id="SSF56176">
    <property type="entry name" value="FAD-binding/transporter-associated domain-like"/>
    <property type="match status" value="1"/>
</dbReference>
<dbReference type="Pfam" id="PF00941">
    <property type="entry name" value="FAD_binding_5"/>
    <property type="match status" value="1"/>
</dbReference>
<dbReference type="Proteomes" id="UP001285263">
    <property type="component" value="Unassembled WGS sequence"/>
</dbReference>
<sequence>MYPFSYVRADDALGAIQASRAGSAFLAGGTSLVDCLKLDAVRADALIDINGLQRSHGEIALQADGLQLGSLVRMAQLAAHPGVNRDYPLLAQTMRFAASAQLRNMASLGGNVLQRTRCPYFRDTSWAACNRRVPGSGCAALEGENRRHAVLGTSERCIAAYPGDFAQALVALDARVQLMGTAGARVLRFEELHRGPEAPERETVLQPGELITGFFVPAGPWTRRSLYLKVRDRASYEFALASAAVALDLAPDGMVRNARIALGGVAYRPWRAHTAEAWLQGKRLDEQSAAETGRAAMQGAQARRGNAFKVELGARTVARALIEASRLEI</sequence>
<dbReference type="PANTHER" id="PTHR42659">
    <property type="entry name" value="XANTHINE DEHYDROGENASE SUBUNIT C-RELATED"/>
    <property type="match status" value="1"/>
</dbReference>
<dbReference type="SUPFAM" id="SSF55447">
    <property type="entry name" value="CO dehydrogenase flavoprotein C-terminal domain-like"/>
    <property type="match status" value="1"/>
</dbReference>
<keyword evidence="1" id="KW-0285">Flavoprotein</keyword>
<accession>A0ABU5DMR2</accession>
<name>A0ABU5DMR2_9BURK</name>
<reference evidence="3 4" key="1">
    <citation type="submission" date="2023-11" db="EMBL/GenBank/DDBJ databases">
        <title>Paucibacter sp. nov., isolated from fresh soil in Korea.</title>
        <authorList>
            <person name="Le N.T.T."/>
        </authorList>
    </citation>
    <scope>NUCLEOTIDE SEQUENCE [LARGE SCALE GENOMIC DNA]</scope>
    <source>
        <strain evidence="3 4">R3-3</strain>
    </source>
</reference>
<dbReference type="InterPro" id="IPR002346">
    <property type="entry name" value="Mopterin_DH_FAD-bd"/>
</dbReference>
<dbReference type="InterPro" id="IPR051312">
    <property type="entry name" value="Diverse_Substr_Oxidored"/>
</dbReference>
<protein>
    <submittedName>
        <fullName evidence="3">Xanthine dehydrogenase family protein subunit M</fullName>
    </submittedName>
</protein>
<dbReference type="Gene3D" id="3.30.390.50">
    <property type="entry name" value="CO dehydrogenase flavoprotein, C-terminal domain"/>
    <property type="match status" value="1"/>
</dbReference>
<organism evidence="3 4">
    <name type="scientific">Roseateles agri</name>
    <dbReference type="NCBI Taxonomy" id="3098619"/>
    <lineage>
        <taxon>Bacteria</taxon>
        <taxon>Pseudomonadati</taxon>
        <taxon>Pseudomonadota</taxon>
        <taxon>Betaproteobacteria</taxon>
        <taxon>Burkholderiales</taxon>
        <taxon>Sphaerotilaceae</taxon>
        <taxon>Roseateles</taxon>
    </lineage>
</organism>
<dbReference type="InterPro" id="IPR016169">
    <property type="entry name" value="FAD-bd_PCMH_sub2"/>
</dbReference>
<evidence type="ECO:0000259" key="2">
    <source>
        <dbReference type="PROSITE" id="PS51387"/>
    </source>
</evidence>
<dbReference type="PROSITE" id="PS51387">
    <property type="entry name" value="FAD_PCMH"/>
    <property type="match status" value="1"/>
</dbReference>
<dbReference type="InterPro" id="IPR005107">
    <property type="entry name" value="CO_DH_flav_C"/>
</dbReference>
<dbReference type="InterPro" id="IPR016166">
    <property type="entry name" value="FAD-bd_PCMH"/>
</dbReference>
<dbReference type="Gene3D" id="3.30.465.10">
    <property type="match status" value="2"/>
</dbReference>
<dbReference type="Gene3D" id="3.30.43.10">
    <property type="entry name" value="Uridine Diphospho-n-acetylenolpyruvylglucosamine Reductase, domain 2"/>
    <property type="match status" value="1"/>
</dbReference>
<keyword evidence="4" id="KW-1185">Reference proteome</keyword>
<evidence type="ECO:0000313" key="4">
    <source>
        <dbReference type="Proteomes" id="UP001285263"/>
    </source>
</evidence>
<gene>
    <name evidence="3" type="ORF">SNE35_24020</name>
</gene>
<evidence type="ECO:0000256" key="1">
    <source>
        <dbReference type="ARBA" id="ARBA00022827"/>
    </source>
</evidence>
<dbReference type="PANTHER" id="PTHR42659:SF1">
    <property type="entry name" value="OXIDOREDUCTASE"/>
    <property type="match status" value="1"/>
</dbReference>
<dbReference type="InterPro" id="IPR036683">
    <property type="entry name" value="CO_DH_flav_C_dom_sf"/>
</dbReference>
<dbReference type="InterPro" id="IPR036318">
    <property type="entry name" value="FAD-bd_PCMH-like_sf"/>
</dbReference>